<feature type="region of interest" description="Disordered" evidence="1">
    <location>
        <begin position="1"/>
        <end position="28"/>
    </location>
</feature>
<feature type="region of interest" description="Disordered" evidence="1">
    <location>
        <begin position="136"/>
        <end position="170"/>
    </location>
</feature>
<keyword evidence="3" id="KW-1185">Reference proteome</keyword>
<dbReference type="EMBL" id="MU003783">
    <property type="protein sequence ID" value="KAF2722362.1"/>
    <property type="molecule type" value="Genomic_DNA"/>
</dbReference>
<gene>
    <name evidence="2" type="ORF">K431DRAFT_47293</name>
</gene>
<comment type="caution">
    <text evidence="2">The sequence shown here is derived from an EMBL/GenBank/DDBJ whole genome shotgun (WGS) entry which is preliminary data.</text>
</comment>
<protein>
    <submittedName>
        <fullName evidence="2">Uncharacterized protein</fullName>
    </submittedName>
</protein>
<organism evidence="2 3">
    <name type="scientific">Polychaeton citri CBS 116435</name>
    <dbReference type="NCBI Taxonomy" id="1314669"/>
    <lineage>
        <taxon>Eukaryota</taxon>
        <taxon>Fungi</taxon>
        <taxon>Dikarya</taxon>
        <taxon>Ascomycota</taxon>
        <taxon>Pezizomycotina</taxon>
        <taxon>Dothideomycetes</taxon>
        <taxon>Dothideomycetidae</taxon>
        <taxon>Capnodiales</taxon>
        <taxon>Capnodiaceae</taxon>
        <taxon>Polychaeton</taxon>
    </lineage>
</organism>
<sequence>MDRGVLMPGKVEERSRRHARHQAEPATSQVWTRREETLTTPQLGAEFRATPAFLGCAARTGRLPFPLPEFAMISLLPHPLPLPHTHTHTVQYLGTVPYTRLYRRQRGGRWKCTYHHLTLRIGVRHQLSGIRFRSPLRAGRASAQHSETRRATPPNHPLPSPLPPRSSYPTLRPVQSRMQYLAQPQQVWKRGYRGPNSLRSYPDNLAIQWILLPL</sequence>
<dbReference type="AlphaFoldDB" id="A0A9P4QCW8"/>
<evidence type="ECO:0000313" key="2">
    <source>
        <dbReference type="EMBL" id="KAF2722362.1"/>
    </source>
</evidence>
<reference evidence="2" key="1">
    <citation type="journal article" date="2020" name="Stud. Mycol.">
        <title>101 Dothideomycetes genomes: a test case for predicting lifestyles and emergence of pathogens.</title>
        <authorList>
            <person name="Haridas S."/>
            <person name="Albert R."/>
            <person name="Binder M."/>
            <person name="Bloem J."/>
            <person name="Labutti K."/>
            <person name="Salamov A."/>
            <person name="Andreopoulos B."/>
            <person name="Baker S."/>
            <person name="Barry K."/>
            <person name="Bills G."/>
            <person name="Bluhm B."/>
            <person name="Cannon C."/>
            <person name="Castanera R."/>
            <person name="Culley D."/>
            <person name="Daum C."/>
            <person name="Ezra D."/>
            <person name="Gonzalez J."/>
            <person name="Henrissat B."/>
            <person name="Kuo A."/>
            <person name="Liang C."/>
            <person name="Lipzen A."/>
            <person name="Lutzoni F."/>
            <person name="Magnuson J."/>
            <person name="Mondo S."/>
            <person name="Nolan M."/>
            <person name="Ohm R."/>
            <person name="Pangilinan J."/>
            <person name="Park H.-J."/>
            <person name="Ramirez L."/>
            <person name="Alfaro M."/>
            <person name="Sun H."/>
            <person name="Tritt A."/>
            <person name="Yoshinaga Y."/>
            <person name="Zwiers L.-H."/>
            <person name="Turgeon B."/>
            <person name="Goodwin S."/>
            <person name="Spatafora J."/>
            <person name="Crous P."/>
            <person name="Grigoriev I."/>
        </authorList>
    </citation>
    <scope>NUCLEOTIDE SEQUENCE</scope>
    <source>
        <strain evidence="2">CBS 116435</strain>
    </source>
</reference>
<dbReference type="Proteomes" id="UP000799441">
    <property type="component" value="Unassembled WGS sequence"/>
</dbReference>
<feature type="compositionally biased region" description="Pro residues" evidence="1">
    <location>
        <begin position="154"/>
        <end position="166"/>
    </location>
</feature>
<proteinExistence type="predicted"/>
<evidence type="ECO:0000313" key="3">
    <source>
        <dbReference type="Proteomes" id="UP000799441"/>
    </source>
</evidence>
<accession>A0A9P4QCW8</accession>
<name>A0A9P4QCW8_9PEZI</name>
<evidence type="ECO:0000256" key="1">
    <source>
        <dbReference type="SAM" id="MobiDB-lite"/>
    </source>
</evidence>